<reference evidence="1" key="1">
    <citation type="submission" date="2021-02" db="EMBL/GenBank/DDBJ databases">
        <authorList>
            <person name="Dougan E. K."/>
            <person name="Rhodes N."/>
            <person name="Thang M."/>
            <person name="Chan C."/>
        </authorList>
    </citation>
    <scope>NUCLEOTIDE SEQUENCE</scope>
</reference>
<dbReference type="EMBL" id="CAJNJA010078252">
    <property type="protein sequence ID" value="CAE7921998.1"/>
    <property type="molecule type" value="Genomic_DNA"/>
</dbReference>
<gene>
    <name evidence="1" type="ORF">SNEC2469_LOCUS31817</name>
</gene>
<name>A0A813BX00_9DINO</name>
<sequence length="257" mass="27754">METSQVQDYLLYLGLNDTRQRSSLGLSVAAASPATVRQADVLEDTSLATFDQIWVYTRSTFAEQTTPAIQVVSDASTVLTVNFTDEDLDEGELGGKIAFDVASGDTSQVVIFAAYGADSEDGRGYRFALGTVQLGTWSLDVSPELSVQNFSHLLLYARSSLFEQTTPAIIELTDVNASVSGTSFTDLDLDSEELGGLVSWILPYNMAQVENYNVYLTDGLGTNRSQINGPLPATADSIVLPPNTPRQQYTSLAPCHD</sequence>
<dbReference type="AlphaFoldDB" id="A0A813BX00"/>
<evidence type="ECO:0000313" key="2">
    <source>
        <dbReference type="Proteomes" id="UP000601435"/>
    </source>
</evidence>
<dbReference type="Proteomes" id="UP000601435">
    <property type="component" value="Unassembled WGS sequence"/>
</dbReference>
<dbReference type="OrthoDB" id="418890at2759"/>
<proteinExistence type="predicted"/>
<organism evidence="1 2">
    <name type="scientific">Symbiodinium necroappetens</name>
    <dbReference type="NCBI Taxonomy" id="1628268"/>
    <lineage>
        <taxon>Eukaryota</taxon>
        <taxon>Sar</taxon>
        <taxon>Alveolata</taxon>
        <taxon>Dinophyceae</taxon>
        <taxon>Suessiales</taxon>
        <taxon>Symbiodiniaceae</taxon>
        <taxon>Symbiodinium</taxon>
    </lineage>
</organism>
<protein>
    <submittedName>
        <fullName evidence="1">Uncharacterized protein</fullName>
    </submittedName>
</protein>
<accession>A0A813BX00</accession>
<comment type="caution">
    <text evidence="1">The sequence shown here is derived from an EMBL/GenBank/DDBJ whole genome shotgun (WGS) entry which is preliminary data.</text>
</comment>
<keyword evidence="2" id="KW-1185">Reference proteome</keyword>
<evidence type="ECO:0000313" key="1">
    <source>
        <dbReference type="EMBL" id="CAE7921998.1"/>
    </source>
</evidence>